<dbReference type="OrthoDB" id="2514281at2759"/>
<dbReference type="STRING" id="1165861.A0A0L0USH3"/>
<evidence type="ECO:0000313" key="2">
    <source>
        <dbReference type="Proteomes" id="UP000054564"/>
    </source>
</evidence>
<protein>
    <submittedName>
        <fullName evidence="1">Uncharacterized protein</fullName>
    </submittedName>
</protein>
<name>A0A0L0USH3_9BASI</name>
<accession>A0A0L0USH3</accession>
<reference evidence="2" key="1">
    <citation type="submission" date="2014-03" db="EMBL/GenBank/DDBJ databases">
        <title>The Genome Sequence of Puccinia striiformis f. sp. tritici PST-78.</title>
        <authorList>
            <consortium name="The Broad Institute Genome Sequencing Platform"/>
            <person name="Cuomo C."/>
            <person name="Hulbert S."/>
            <person name="Chen X."/>
            <person name="Walker B."/>
            <person name="Young S.K."/>
            <person name="Zeng Q."/>
            <person name="Gargeya S."/>
            <person name="Fitzgerald M."/>
            <person name="Haas B."/>
            <person name="Abouelleil A."/>
            <person name="Alvarado L."/>
            <person name="Arachchi H.M."/>
            <person name="Berlin A.M."/>
            <person name="Chapman S.B."/>
            <person name="Goldberg J."/>
            <person name="Griggs A."/>
            <person name="Gujja S."/>
            <person name="Hansen M."/>
            <person name="Howarth C."/>
            <person name="Imamovic A."/>
            <person name="Larimer J."/>
            <person name="McCowan C."/>
            <person name="Montmayeur A."/>
            <person name="Murphy C."/>
            <person name="Neiman D."/>
            <person name="Pearson M."/>
            <person name="Priest M."/>
            <person name="Roberts A."/>
            <person name="Saif S."/>
            <person name="Shea T."/>
            <person name="Sisk P."/>
            <person name="Sykes S."/>
            <person name="Wortman J."/>
            <person name="Nusbaum C."/>
            <person name="Birren B."/>
        </authorList>
    </citation>
    <scope>NUCLEOTIDE SEQUENCE [LARGE SCALE GENOMIC DNA]</scope>
    <source>
        <strain evidence="2">race PST-78</strain>
    </source>
</reference>
<gene>
    <name evidence="1" type="ORF">PSTG_16549</name>
</gene>
<dbReference type="PANTHER" id="PTHR33096:SF1">
    <property type="entry name" value="CXC1-LIKE CYSTEINE CLUSTER ASSOCIATED WITH KDZ TRANSPOSASES DOMAIN-CONTAINING PROTEIN"/>
    <property type="match status" value="1"/>
</dbReference>
<dbReference type="PANTHER" id="PTHR33096">
    <property type="entry name" value="CXC2 DOMAIN-CONTAINING PROTEIN"/>
    <property type="match status" value="1"/>
</dbReference>
<organism evidence="1 2">
    <name type="scientific">Puccinia striiformis f. sp. tritici PST-78</name>
    <dbReference type="NCBI Taxonomy" id="1165861"/>
    <lineage>
        <taxon>Eukaryota</taxon>
        <taxon>Fungi</taxon>
        <taxon>Dikarya</taxon>
        <taxon>Basidiomycota</taxon>
        <taxon>Pucciniomycotina</taxon>
        <taxon>Pucciniomycetes</taxon>
        <taxon>Pucciniales</taxon>
        <taxon>Pucciniaceae</taxon>
        <taxon>Puccinia</taxon>
    </lineage>
</organism>
<dbReference type="EMBL" id="AJIL01000283">
    <property type="protein sequence ID" value="KNE89998.1"/>
    <property type="molecule type" value="Genomic_DNA"/>
</dbReference>
<dbReference type="Proteomes" id="UP000054564">
    <property type="component" value="Unassembled WGS sequence"/>
</dbReference>
<keyword evidence="2" id="KW-1185">Reference proteome</keyword>
<dbReference type="AlphaFoldDB" id="A0A0L0USH3"/>
<evidence type="ECO:0000313" key="1">
    <source>
        <dbReference type="EMBL" id="KNE89998.1"/>
    </source>
</evidence>
<proteinExistence type="predicted"/>
<sequence>MDHLFWNDGLYYHTDAPWSTNPDIQAGIHCILLLGCVQEEFGIIGQELACAVGWGVERFSKLTATVNCIKNCIKLIRNDPNTAANHIDNLSLGSMSRLGKLDLIKHKIKIELNNHGSLLEDWNSNIAWLWRQCQPQRVDHFFNSGILSWTGTEAGV</sequence>
<comment type="caution">
    <text evidence="1">The sequence shown here is derived from an EMBL/GenBank/DDBJ whole genome shotgun (WGS) entry which is preliminary data.</text>
</comment>